<dbReference type="Proteomes" id="UP001583193">
    <property type="component" value="Unassembled WGS sequence"/>
</dbReference>
<evidence type="ECO:0000313" key="2">
    <source>
        <dbReference type="EMBL" id="KAL1871736.1"/>
    </source>
</evidence>
<evidence type="ECO:0000313" key="3">
    <source>
        <dbReference type="Proteomes" id="UP001583193"/>
    </source>
</evidence>
<proteinExistence type="predicted"/>
<dbReference type="EMBL" id="JAVDPF010000026">
    <property type="protein sequence ID" value="KAL1871736.1"/>
    <property type="molecule type" value="Genomic_DNA"/>
</dbReference>
<comment type="caution">
    <text evidence="2">The sequence shown here is derived from an EMBL/GenBank/DDBJ whole genome shotgun (WGS) entry which is preliminary data.</text>
</comment>
<protein>
    <submittedName>
        <fullName evidence="2">Uncharacterized protein</fullName>
    </submittedName>
</protein>
<evidence type="ECO:0000256" key="1">
    <source>
        <dbReference type="SAM" id="MobiDB-lite"/>
    </source>
</evidence>
<accession>A0ABR3X7M3</accession>
<reference evidence="2 3" key="1">
    <citation type="journal article" date="2024" name="IMA Fungus">
        <title>IMA Genome - F19 : A genome assembly and annotation guide to empower mycologists, including annotated draft genome sequences of Ceratocystis pirilliformis, Diaporthe australafricana, Fusarium ophioides, Paecilomyces lecythidis, and Sporothrix stenoceras.</title>
        <authorList>
            <person name="Aylward J."/>
            <person name="Wilson A.M."/>
            <person name="Visagie C.M."/>
            <person name="Spraker J."/>
            <person name="Barnes I."/>
            <person name="Buitendag C."/>
            <person name="Ceriani C."/>
            <person name="Del Mar Angel L."/>
            <person name="du Plessis D."/>
            <person name="Fuchs T."/>
            <person name="Gasser K."/>
            <person name="Kramer D."/>
            <person name="Li W."/>
            <person name="Munsamy K."/>
            <person name="Piso A."/>
            <person name="Price J.L."/>
            <person name="Sonnekus B."/>
            <person name="Thomas C."/>
            <person name="van der Nest A."/>
            <person name="van Dijk A."/>
            <person name="van Heerden A."/>
            <person name="van Vuuren N."/>
            <person name="Yilmaz N."/>
            <person name="Duong T.A."/>
            <person name="van der Merwe N.A."/>
            <person name="Wingfield M.J."/>
            <person name="Wingfield B.D."/>
        </authorList>
    </citation>
    <scope>NUCLEOTIDE SEQUENCE [LARGE SCALE GENOMIC DNA]</scope>
    <source>
        <strain evidence="2 3">CMW 18167</strain>
    </source>
</reference>
<organism evidence="2 3">
    <name type="scientific">Paecilomyces lecythidis</name>
    <dbReference type="NCBI Taxonomy" id="3004212"/>
    <lineage>
        <taxon>Eukaryota</taxon>
        <taxon>Fungi</taxon>
        <taxon>Dikarya</taxon>
        <taxon>Ascomycota</taxon>
        <taxon>Pezizomycotina</taxon>
        <taxon>Eurotiomycetes</taxon>
        <taxon>Eurotiomycetidae</taxon>
        <taxon>Eurotiales</taxon>
        <taxon>Thermoascaceae</taxon>
        <taxon>Paecilomyces</taxon>
    </lineage>
</organism>
<gene>
    <name evidence="2" type="ORF">Plec18167_006886</name>
</gene>
<name>A0ABR3X7M3_9EURO</name>
<feature type="region of interest" description="Disordered" evidence="1">
    <location>
        <begin position="363"/>
        <end position="388"/>
    </location>
</feature>
<feature type="region of interest" description="Disordered" evidence="1">
    <location>
        <begin position="133"/>
        <end position="160"/>
    </location>
</feature>
<feature type="compositionally biased region" description="Low complexity" evidence="1">
    <location>
        <begin position="143"/>
        <end position="155"/>
    </location>
</feature>
<keyword evidence="3" id="KW-1185">Reference proteome</keyword>
<sequence>MADMASQDVPTKLIFLTGSPLPENLVWDEEGLLNAPIPPFNGEDICAGQTDAASAIHPVRWRVLQDSRRASATAVDPLRGSEEALFLTPRDLNGASAEDSTLRDSGGAGPVGDPAVLSQFYNHSSTVYETSAALPAESPNWESSGDSSVQTSSTGISLQTDGGQGGALAGFFPPIRGTISDLKDIPNAAHLHSIFPQTITVNLVVGVIAVYPRRRVLTRWQRELDIVELIVGDNTKTGFGVTIWLPPAEQTTASIATSHPERGPGGGLRADALGQAVAALRPRDVVLLRTVGLSSFRDRVYGQSLRHGLTQIDLLYRQPVDLGDASGLYTSRALDAAGADDLRAQKVRRVRDWIRHFVGSGPDRAGGDRASGMCASKPARPLLPPDSQ</sequence>